<dbReference type="PROSITE" id="PS51032">
    <property type="entry name" value="AP2_ERF"/>
    <property type="match status" value="1"/>
</dbReference>
<dbReference type="InterPro" id="IPR036955">
    <property type="entry name" value="AP2/ERF_dom_sf"/>
</dbReference>
<evidence type="ECO:0000256" key="7">
    <source>
        <dbReference type="ARBA" id="ARBA00024343"/>
    </source>
</evidence>
<keyword evidence="2" id="KW-0805">Transcription regulation</keyword>
<keyword evidence="4" id="KW-0010">Activator</keyword>
<dbReference type="Gramene" id="KRH26586">
    <property type="protein sequence ID" value="KRH26586"/>
    <property type="gene ID" value="GLYMA_12G182200"/>
</dbReference>
<evidence type="ECO:0000256" key="3">
    <source>
        <dbReference type="ARBA" id="ARBA00023125"/>
    </source>
</evidence>
<dbReference type="SUPFAM" id="SSF54171">
    <property type="entry name" value="DNA-binding domain"/>
    <property type="match status" value="1"/>
</dbReference>
<evidence type="ECO:0000256" key="2">
    <source>
        <dbReference type="ARBA" id="ARBA00023015"/>
    </source>
</evidence>
<proteinExistence type="inferred from homology"/>
<evidence type="ECO:0000313" key="11">
    <source>
        <dbReference type="EnsemblPlants" id="KRH26586"/>
    </source>
</evidence>
<evidence type="ECO:0000313" key="10">
    <source>
        <dbReference type="EMBL" id="KRH26586.1"/>
    </source>
</evidence>
<organism evidence="10">
    <name type="scientific">Glycine max</name>
    <name type="common">Soybean</name>
    <name type="synonym">Glycine hispida</name>
    <dbReference type="NCBI Taxonomy" id="3847"/>
    <lineage>
        <taxon>Eukaryota</taxon>
        <taxon>Viridiplantae</taxon>
        <taxon>Streptophyta</taxon>
        <taxon>Embryophyta</taxon>
        <taxon>Tracheophyta</taxon>
        <taxon>Spermatophyta</taxon>
        <taxon>Magnoliopsida</taxon>
        <taxon>eudicotyledons</taxon>
        <taxon>Gunneridae</taxon>
        <taxon>Pentapetalae</taxon>
        <taxon>rosids</taxon>
        <taxon>fabids</taxon>
        <taxon>Fabales</taxon>
        <taxon>Fabaceae</taxon>
        <taxon>Papilionoideae</taxon>
        <taxon>50 kb inversion clade</taxon>
        <taxon>NPAAA clade</taxon>
        <taxon>indigoferoid/millettioid clade</taxon>
        <taxon>Phaseoleae</taxon>
        <taxon>Glycine</taxon>
        <taxon>Glycine subgen. Soja</taxon>
    </lineage>
</organism>
<dbReference type="InterPro" id="IPR045277">
    <property type="entry name" value="DRE1A-I"/>
</dbReference>
<dbReference type="GO" id="GO:0003677">
    <property type="term" value="F:DNA binding"/>
    <property type="evidence" value="ECO:0007669"/>
    <property type="project" value="UniProtKB-KW"/>
</dbReference>
<dbReference type="GO" id="GO:0003700">
    <property type="term" value="F:DNA-binding transcription factor activity"/>
    <property type="evidence" value="ECO:0007669"/>
    <property type="project" value="InterPro"/>
</dbReference>
<comment type="subcellular location">
    <subcellularLocation>
        <location evidence="1">Nucleus</location>
    </subcellularLocation>
</comment>
<dbReference type="PaxDb" id="3847-GLYMA12G30710.1"/>
<keyword evidence="5" id="KW-0804">Transcription</keyword>
<feature type="domain" description="AP2/ERF" evidence="9">
    <location>
        <begin position="63"/>
        <end position="119"/>
    </location>
</feature>
<comment type="similarity">
    <text evidence="7">Belongs to the AP2/ERF transcription factor family. ERF subfamily.</text>
</comment>
<dbReference type="EnsemblPlants" id="KRH26586">
    <property type="protein sequence ID" value="KRH26586"/>
    <property type="gene ID" value="GLYMA_12G182200"/>
</dbReference>
<protein>
    <recommendedName>
        <fullName evidence="9">AP2/ERF domain-containing protein</fullName>
    </recommendedName>
</protein>
<evidence type="ECO:0000259" key="9">
    <source>
        <dbReference type="PROSITE" id="PS51032"/>
    </source>
</evidence>
<evidence type="ECO:0000256" key="5">
    <source>
        <dbReference type="ARBA" id="ARBA00023163"/>
    </source>
</evidence>
<accession>I1LTS5</accession>
<dbReference type="HOGENOM" id="CLU_063331_1_0_1"/>
<dbReference type="EMBL" id="CM000845">
    <property type="protein sequence ID" value="KRH26586.1"/>
    <property type="molecule type" value="Genomic_DNA"/>
</dbReference>
<dbReference type="Proteomes" id="UP000008827">
    <property type="component" value="Chromosome 12"/>
</dbReference>
<dbReference type="AlphaFoldDB" id="I1LTS5"/>
<dbReference type="FunFam" id="3.30.730.10:FF:000001">
    <property type="entry name" value="Ethylene-responsive transcription factor 2"/>
    <property type="match status" value="1"/>
</dbReference>
<dbReference type="InterPro" id="IPR001471">
    <property type="entry name" value="AP2/ERF_dom"/>
</dbReference>
<dbReference type="PRINTS" id="PR00367">
    <property type="entry name" value="ETHRSPELEMNT"/>
</dbReference>
<dbReference type="PANTHER" id="PTHR31839">
    <property type="entry name" value="DEHYDRATION-RESPONSIVE ELEMENT-BINDING PROTEIN 1D"/>
    <property type="match status" value="1"/>
</dbReference>
<dbReference type="Gene3D" id="3.30.730.10">
    <property type="entry name" value="AP2/ERF domain"/>
    <property type="match status" value="1"/>
</dbReference>
<evidence type="ECO:0000256" key="1">
    <source>
        <dbReference type="ARBA" id="ARBA00004123"/>
    </source>
</evidence>
<evidence type="ECO:0000313" key="12">
    <source>
        <dbReference type="Proteomes" id="UP000008827"/>
    </source>
</evidence>
<feature type="region of interest" description="Disordered" evidence="8">
    <location>
        <begin position="1"/>
        <end position="31"/>
    </location>
</feature>
<dbReference type="SMART" id="SM00380">
    <property type="entry name" value="AP2"/>
    <property type="match status" value="1"/>
</dbReference>
<dbReference type="CDD" id="cd00018">
    <property type="entry name" value="AP2"/>
    <property type="match status" value="1"/>
</dbReference>
<evidence type="ECO:0000256" key="8">
    <source>
        <dbReference type="SAM" id="MobiDB-lite"/>
    </source>
</evidence>
<dbReference type="GO" id="GO:0005634">
    <property type="term" value="C:nucleus"/>
    <property type="evidence" value="ECO:0007669"/>
    <property type="project" value="UniProtKB-SubCell"/>
</dbReference>
<sequence length="221" mass="24977">MNFEIESPFSFPIQSSSPISQSSPCTAPNNNPNLISQLPSLSQLVSHKRKGGRKKFKETRHPIYRGVRQRKGKWVCELREPKKTTRIWLGTYPTPEMAARAHDVGALAIRGTSAILNFPNSVSLLPIANSLSSRKDIRAAAVEAAESLRPISNSHHKKISRKKKNNLDLSSTMFFDEEALFNTPGLLDRMAESLDIFPLLPSMDYYWDDHAYCTDFNLWTD</sequence>
<reference evidence="10 11" key="1">
    <citation type="journal article" date="2010" name="Nature">
        <title>Genome sequence of the palaeopolyploid soybean.</title>
        <authorList>
            <person name="Schmutz J."/>
            <person name="Cannon S.B."/>
            <person name="Schlueter J."/>
            <person name="Ma J."/>
            <person name="Mitros T."/>
            <person name="Nelson W."/>
            <person name="Hyten D.L."/>
            <person name="Song Q."/>
            <person name="Thelen J.J."/>
            <person name="Cheng J."/>
            <person name="Xu D."/>
            <person name="Hellsten U."/>
            <person name="May G.D."/>
            <person name="Yu Y."/>
            <person name="Sakurai T."/>
            <person name="Umezawa T."/>
            <person name="Bhattacharyya M.K."/>
            <person name="Sandhu D."/>
            <person name="Valliyodan B."/>
            <person name="Lindquist E."/>
            <person name="Peto M."/>
            <person name="Grant D."/>
            <person name="Shu S."/>
            <person name="Goodstein D."/>
            <person name="Barry K."/>
            <person name="Futrell-Griggs M."/>
            <person name="Abernathy B."/>
            <person name="Du J."/>
            <person name="Tian Z."/>
            <person name="Zhu L."/>
            <person name="Gill N."/>
            <person name="Joshi T."/>
            <person name="Libault M."/>
            <person name="Sethuraman A."/>
            <person name="Zhang X.-C."/>
            <person name="Shinozaki K."/>
            <person name="Nguyen H.T."/>
            <person name="Wing R.A."/>
            <person name="Cregan P."/>
            <person name="Specht J."/>
            <person name="Grimwood J."/>
            <person name="Rokhsar D."/>
            <person name="Stacey G."/>
            <person name="Shoemaker R.C."/>
            <person name="Jackson S.A."/>
        </authorList>
    </citation>
    <scope>NUCLEOTIDE SEQUENCE [LARGE SCALE GENOMIC DNA]</scope>
    <source>
        <strain evidence="11">cv. Williams 82</strain>
        <tissue evidence="10">Callus</tissue>
    </source>
</reference>
<evidence type="ECO:0000256" key="6">
    <source>
        <dbReference type="ARBA" id="ARBA00023242"/>
    </source>
</evidence>
<feature type="compositionally biased region" description="Low complexity" evidence="8">
    <location>
        <begin position="7"/>
        <end position="24"/>
    </location>
</feature>
<keyword evidence="12" id="KW-1185">Reference proteome</keyword>
<keyword evidence="6" id="KW-0539">Nucleus</keyword>
<dbReference type="PANTHER" id="PTHR31839:SF87">
    <property type="entry name" value="CBF-LIKE TRANSCRIPTION FACTOR"/>
    <property type="match status" value="1"/>
</dbReference>
<keyword evidence="3" id="KW-0238">DNA-binding</keyword>
<reference evidence="10" key="3">
    <citation type="submission" date="2018-07" db="EMBL/GenBank/DDBJ databases">
        <title>WGS assembly of Glycine max.</title>
        <authorList>
            <person name="Schmutz J."/>
            <person name="Cannon S."/>
            <person name="Schlueter J."/>
            <person name="Ma J."/>
            <person name="Mitros T."/>
            <person name="Nelson W."/>
            <person name="Hyten D."/>
            <person name="Song Q."/>
            <person name="Thelen J."/>
            <person name="Cheng J."/>
            <person name="Xu D."/>
            <person name="Hellsten U."/>
            <person name="May G."/>
            <person name="Yu Y."/>
            <person name="Sakurai T."/>
            <person name="Umezawa T."/>
            <person name="Bhattacharyya M."/>
            <person name="Sandhu D."/>
            <person name="Valliyodan B."/>
            <person name="Lindquist E."/>
            <person name="Peto M."/>
            <person name="Grant D."/>
            <person name="Shu S."/>
            <person name="Goodstein D."/>
            <person name="Barry K."/>
            <person name="Futrell-Griggs M."/>
            <person name="Abernathy B."/>
            <person name="Du J."/>
            <person name="Tian Z."/>
            <person name="Zhu L."/>
            <person name="Gill N."/>
            <person name="Joshi T."/>
            <person name="Libault M."/>
            <person name="Sethuraman A."/>
            <person name="Zhang X."/>
            <person name="Shinozaki K."/>
            <person name="Nguyen H."/>
            <person name="Wing R."/>
            <person name="Cregan P."/>
            <person name="Specht J."/>
            <person name="Grimwood J."/>
            <person name="Rokhsar D."/>
            <person name="Stacey G."/>
            <person name="Shoemaker R."/>
            <person name="Jackson S."/>
        </authorList>
    </citation>
    <scope>NUCLEOTIDE SEQUENCE</scope>
    <source>
        <tissue evidence="10">Callus</tissue>
    </source>
</reference>
<dbReference type="Pfam" id="PF00847">
    <property type="entry name" value="AP2"/>
    <property type="match status" value="1"/>
</dbReference>
<gene>
    <name evidence="10" type="ORF">GLYMA_12G182200</name>
</gene>
<dbReference type="OrthoDB" id="676764at2759"/>
<dbReference type="SMR" id="I1LTS5"/>
<dbReference type="InterPro" id="IPR016177">
    <property type="entry name" value="DNA-bd_dom_sf"/>
</dbReference>
<name>I1LTS5_SOYBN</name>
<reference evidence="11" key="2">
    <citation type="submission" date="2018-02" db="UniProtKB">
        <authorList>
            <consortium name="EnsemblPlants"/>
        </authorList>
    </citation>
    <scope>IDENTIFICATION</scope>
    <source>
        <strain evidence="11">Williams 82</strain>
    </source>
</reference>
<dbReference type="InParanoid" id="I1LTS5"/>
<dbReference type="OMA" id="WDDHAYF"/>
<dbReference type="eggNOG" id="ENOG502RZEY">
    <property type="taxonomic scope" value="Eukaryota"/>
</dbReference>
<evidence type="ECO:0000256" key="4">
    <source>
        <dbReference type="ARBA" id="ARBA00023159"/>
    </source>
</evidence>